<evidence type="ECO:0000313" key="5">
    <source>
        <dbReference type="Proteomes" id="UP000315215"/>
    </source>
</evidence>
<accession>A0A516KDJ7</accession>
<dbReference type="PROSITE" id="PS51257">
    <property type="entry name" value="PROKAR_LIPOPROTEIN"/>
    <property type="match status" value="1"/>
</dbReference>
<dbReference type="EMBL" id="CP041666">
    <property type="protein sequence ID" value="QDP39469.1"/>
    <property type="molecule type" value="Genomic_DNA"/>
</dbReference>
<dbReference type="GO" id="GO:0042956">
    <property type="term" value="P:maltodextrin transmembrane transport"/>
    <property type="evidence" value="ECO:0007669"/>
    <property type="project" value="TreeGrafter"/>
</dbReference>
<dbReference type="SUPFAM" id="SSF53850">
    <property type="entry name" value="Periplasmic binding protein-like II"/>
    <property type="match status" value="1"/>
</dbReference>
<dbReference type="GO" id="GO:0055085">
    <property type="term" value="P:transmembrane transport"/>
    <property type="evidence" value="ECO:0007669"/>
    <property type="project" value="InterPro"/>
</dbReference>
<dbReference type="GO" id="GO:1901982">
    <property type="term" value="F:maltose binding"/>
    <property type="evidence" value="ECO:0007669"/>
    <property type="project" value="TreeGrafter"/>
</dbReference>
<evidence type="ECO:0000256" key="2">
    <source>
        <dbReference type="ARBA" id="ARBA00022448"/>
    </source>
</evidence>
<dbReference type="InterPro" id="IPR006061">
    <property type="entry name" value="SBP_1_CS"/>
</dbReference>
<dbReference type="PANTHER" id="PTHR30061:SF50">
    <property type="entry name" value="MALTOSE_MALTODEXTRIN-BINDING PERIPLASMIC PROTEIN"/>
    <property type="match status" value="1"/>
</dbReference>
<evidence type="ECO:0000256" key="1">
    <source>
        <dbReference type="ARBA" id="ARBA00008520"/>
    </source>
</evidence>
<proteinExistence type="inferred from homology"/>
<evidence type="ECO:0000256" key="3">
    <source>
        <dbReference type="ARBA" id="ARBA00022729"/>
    </source>
</evidence>
<comment type="similarity">
    <text evidence="1">Belongs to the bacterial solute-binding protein 1 family.</text>
</comment>
<keyword evidence="3" id="KW-0732">Signal</keyword>
<dbReference type="Proteomes" id="UP000315215">
    <property type="component" value="Chromosome"/>
</dbReference>
<dbReference type="RefSeq" id="WP_143892219.1">
    <property type="nucleotide sequence ID" value="NZ_CP041666.1"/>
</dbReference>
<dbReference type="CDD" id="cd14748">
    <property type="entry name" value="PBP2_UgpB"/>
    <property type="match status" value="1"/>
</dbReference>
<evidence type="ECO:0000313" key="4">
    <source>
        <dbReference type="EMBL" id="QDP39469.1"/>
    </source>
</evidence>
<reference evidence="4 5" key="1">
    <citation type="submission" date="2019-07" db="EMBL/GenBank/DDBJ databases">
        <authorList>
            <person name="Li J."/>
        </authorList>
    </citation>
    <scope>NUCLEOTIDE SEQUENCE [LARGE SCALE GENOMIC DNA]</scope>
    <source>
        <strain evidence="4 5">TKL69</strain>
    </source>
</reference>
<dbReference type="OrthoDB" id="9795467at2"/>
<dbReference type="Gene3D" id="3.40.190.10">
    <property type="entry name" value="Periplasmic binding protein-like II"/>
    <property type="match status" value="2"/>
</dbReference>
<dbReference type="Pfam" id="PF01547">
    <property type="entry name" value="SBP_bac_1"/>
    <property type="match status" value="1"/>
</dbReference>
<dbReference type="PANTHER" id="PTHR30061">
    <property type="entry name" value="MALTOSE-BINDING PERIPLASMIC PROTEIN"/>
    <property type="match status" value="1"/>
</dbReference>
<gene>
    <name evidence="4" type="ORF">FN924_04325</name>
</gene>
<sequence length="426" mass="47205">MHKRVQSIGIMLLFVSLFMMLVACSDSESSGTGDGSKEKVLEMWTRESSELNVRAAVESFNAGDHGFTVKVKAIPNANFTDQFVSALASDTGPDILSIDLVFAPYFSSIGALKDITDFYDSLEFKDQLMDSMVHTGSFKGKQYAVPFSADVSALFYNKKHFKEAGLDPNDPPQTWDELKEVAKKLTTDDRYGYTFAGADVGGQVFTFLPYIWGNGGAVLSEDGTESLINSPEAIEALQFYVDLVANEKVTPEGVPNYSWSQSQDAFTSGKASMLITGNFFPRILSQDYPDLDWGLTLIPKNEGKNHSSFAGGELIAVPNSSKYVEEAKQFIEYVLSEQVQVGVFAKEGGIPVREDLFANKYFKEEPRYQVFTEALKVAETPYSIQYNEIFSQPVLSSIQRALKGEVSPQEAFRDAEKEINKILDSK</sequence>
<dbReference type="GO" id="GO:0055052">
    <property type="term" value="C:ATP-binding cassette (ABC) transporter complex, substrate-binding subunit-containing"/>
    <property type="evidence" value="ECO:0007669"/>
    <property type="project" value="TreeGrafter"/>
</dbReference>
<protein>
    <submittedName>
        <fullName evidence="4">ABC transporter substrate-binding protein</fullName>
    </submittedName>
</protein>
<name>A0A516KDJ7_9BACI</name>
<dbReference type="InterPro" id="IPR006059">
    <property type="entry name" value="SBP"/>
</dbReference>
<organism evidence="4 5">
    <name type="scientific">Radiobacillus deserti</name>
    <dbReference type="NCBI Taxonomy" id="2594883"/>
    <lineage>
        <taxon>Bacteria</taxon>
        <taxon>Bacillati</taxon>
        <taxon>Bacillota</taxon>
        <taxon>Bacilli</taxon>
        <taxon>Bacillales</taxon>
        <taxon>Bacillaceae</taxon>
        <taxon>Radiobacillus</taxon>
    </lineage>
</organism>
<dbReference type="PROSITE" id="PS01037">
    <property type="entry name" value="SBP_BACTERIAL_1"/>
    <property type="match status" value="1"/>
</dbReference>
<keyword evidence="2" id="KW-0813">Transport</keyword>
<dbReference type="KEGG" id="aqt:FN924_04325"/>
<dbReference type="GO" id="GO:0015768">
    <property type="term" value="P:maltose transport"/>
    <property type="evidence" value="ECO:0007669"/>
    <property type="project" value="TreeGrafter"/>
</dbReference>
<dbReference type="AlphaFoldDB" id="A0A516KDJ7"/>
<keyword evidence="5" id="KW-1185">Reference proteome</keyword>